<dbReference type="AlphaFoldDB" id="A0A9D4A5C9"/>
<evidence type="ECO:0000313" key="3">
    <source>
        <dbReference type="Proteomes" id="UP000828251"/>
    </source>
</evidence>
<dbReference type="EMBL" id="JAIQCV010000006">
    <property type="protein sequence ID" value="KAH1089306.1"/>
    <property type="molecule type" value="Genomic_DNA"/>
</dbReference>
<accession>A0A9D4A5C9</accession>
<evidence type="ECO:0000313" key="2">
    <source>
        <dbReference type="EMBL" id="KAH1089306.1"/>
    </source>
</evidence>
<dbReference type="InterPro" id="IPR000477">
    <property type="entry name" value="RT_dom"/>
</dbReference>
<feature type="non-terminal residue" evidence="2">
    <location>
        <position position="406"/>
    </location>
</feature>
<gene>
    <name evidence="2" type="ORF">J1N35_016563</name>
</gene>
<organism evidence="2 3">
    <name type="scientific">Gossypium stocksii</name>
    <dbReference type="NCBI Taxonomy" id="47602"/>
    <lineage>
        <taxon>Eukaryota</taxon>
        <taxon>Viridiplantae</taxon>
        <taxon>Streptophyta</taxon>
        <taxon>Embryophyta</taxon>
        <taxon>Tracheophyta</taxon>
        <taxon>Spermatophyta</taxon>
        <taxon>Magnoliopsida</taxon>
        <taxon>eudicotyledons</taxon>
        <taxon>Gunneridae</taxon>
        <taxon>Pentapetalae</taxon>
        <taxon>rosids</taxon>
        <taxon>malvids</taxon>
        <taxon>Malvales</taxon>
        <taxon>Malvaceae</taxon>
        <taxon>Malvoideae</taxon>
        <taxon>Gossypium</taxon>
    </lineage>
</organism>
<keyword evidence="3" id="KW-1185">Reference proteome</keyword>
<dbReference type="GO" id="GO:0003676">
    <property type="term" value="F:nucleic acid binding"/>
    <property type="evidence" value="ECO:0007669"/>
    <property type="project" value="InterPro"/>
</dbReference>
<evidence type="ECO:0000259" key="1">
    <source>
        <dbReference type="PROSITE" id="PS50878"/>
    </source>
</evidence>
<dbReference type="Pfam" id="PF13456">
    <property type="entry name" value="RVT_3"/>
    <property type="match status" value="1"/>
</dbReference>
<dbReference type="SUPFAM" id="SSF53098">
    <property type="entry name" value="Ribonuclease H-like"/>
    <property type="match status" value="1"/>
</dbReference>
<proteinExistence type="predicted"/>
<dbReference type="InterPro" id="IPR012337">
    <property type="entry name" value="RNaseH-like_sf"/>
</dbReference>
<dbReference type="PROSITE" id="PS50878">
    <property type="entry name" value="RT_POL"/>
    <property type="match status" value="1"/>
</dbReference>
<reference evidence="2 3" key="1">
    <citation type="journal article" date="2021" name="Plant Biotechnol. J.">
        <title>Multi-omics assisted identification of the key and species-specific regulatory components of drought-tolerant mechanisms in Gossypium stocksii.</title>
        <authorList>
            <person name="Yu D."/>
            <person name="Ke L."/>
            <person name="Zhang D."/>
            <person name="Wu Y."/>
            <person name="Sun Y."/>
            <person name="Mei J."/>
            <person name="Sun J."/>
            <person name="Sun Y."/>
        </authorList>
    </citation>
    <scope>NUCLEOTIDE SEQUENCE [LARGE SCALE GENOMIC DNA]</scope>
    <source>
        <strain evidence="3">cv. E1</strain>
        <tissue evidence="2">Leaf</tissue>
    </source>
</reference>
<dbReference type="GO" id="GO:0004523">
    <property type="term" value="F:RNA-DNA hybrid ribonuclease activity"/>
    <property type="evidence" value="ECO:0007669"/>
    <property type="project" value="InterPro"/>
</dbReference>
<dbReference type="PANTHER" id="PTHR33116">
    <property type="entry name" value="REVERSE TRANSCRIPTASE ZINC-BINDING DOMAIN-CONTAINING PROTEIN-RELATED-RELATED"/>
    <property type="match status" value="1"/>
</dbReference>
<feature type="domain" description="Reverse transcriptase" evidence="1">
    <location>
        <begin position="1"/>
        <end position="115"/>
    </location>
</feature>
<protein>
    <recommendedName>
        <fullName evidence="1">Reverse transcriptase domain-containing protein</fullName>
    </recommendedName>
</protein>
<dbReference type="Proteomes" id="UP000828251">
    <property type="component" value="Unassembled WGS sequence"/>
</dbReference>
<dbReference type="InterPro" id="IPR002156">
    <property type="entry name" value="RNaseH_domain"/>
</dbReference>
<dbReference type="OrthoDB" id="1434716at2759"/>
<name>A0A9D4A5C9_9ROSI</name>
<comment type="caution">
    <text evidence="2">The sequence shown here is derived from an EMBL/GenBank/DDBJ whole genome shotgun (WGS) entry which is preliminary data.</text>
</comment>
<sequence>MIKLVGTSLTLLFERQTTISEGKWNPIRLSRDGPDISHLFFTDDLVIFSKADSKHCRVLKDILDRFYALSGLKINARKTNIFFSKGVDEGSVDTISIMFGFQPVHNLGHYLGVPLLHQRVTSGTLQLVVEKVRGKLQSWEVKKLSLAGCITLAQSVLLSIPSYFMQTMMIPKKIRVEIEKIVRQFIWGSFERKRKMALVGQDSICQPKTCGSLGLRNLRDQNISFLMKLGFKLVSDKDSFWVWVSDEVIQAIKSIPPSHPSEGPDRISWNHTSSGVFSVKTTYKAVKGEDWNLGESLVMLKDLGEVSWMILRAPFAVPTQKRFCTSYIIVWQPRMVGLRLIQVIFNAKLWGILEGLKLIQCWGYDHVTIHSDSLKVVKGILGNSSSASNFALIRRIHNILSQEHQR</sequence>
<dbReference type="PANTHER" id="PTHR33116:SF86">
    <property type="entry name" value="REVERSE TRANSCRIPTASE DOMAIN-CONTAINING PROTEIN"/>
    <property type="match status" value="1"/>
</dbReference>